<gene>
    <name evidence="1" type="ORF">CROST_015890</name>
</gene>
<dbReference type="Proteomes" id="UP000190951">
    <property type="component" value="Chromosome"/>
</dbReference>
<sequence>MKKNILLCNDDEIWIIKLGLLNYNNFLLNEKLKGNKNVNGRREKVRKILEKLE</sequence>
<proteinExistence type="predicted"/>
<organism evidence="1 2">
    <name type="scientific">Clostridium felsineum</name>
    <dbReference type="NCBI Taxonomy" id="36839"/>
    <lineage>
        <taxon>Bacteria</taxon>
        <taxon>Bacillati</taxon>
        <taxon>Bacillota</taxon>
        <taxon>Clostridia</taxon>
        <taxon>Eubacteriales</taxon>
        <taxon>Clostridiaceae</taxon>
        <taxon>Clostridium</taxon>
    </lineage>
</organism>
<evidence type="ECO:0000313" key="2">
    <source>
        <dbReference type="Proteomes" id="UP000190951"/>
    </source>
</evidence>
<dbReference type="EMBL" id="CP096983">
    <property type="protein sequence ID" value="URZ10874.1"/>
    <property type="molecule type" value="Genomic_DNA"/>
</dbReference>
<protein>
    <submittedName>
        <fullName evidence="1">Uncharacterized protein</fullName>
    </submittedName>
</protein>
<evidence type="ECO:0000313" key="1">
    <source>
        <dbReference type="EMBL" id="URZ10874.1"/>
    </source>
</evidence>
<dbReference type="RefSeq" id="WP_169851036.1">
    <property type="nucleotide sequence ID" value="NZ_CP096983.1"/>
</dbReference>
<dbReference type="AlphaFoldDB" id="A0A1S8LPX3"/>
<name>A0A1S8LPX3_9CLOT</name>
<keyword evidence="2" id="KW-1185">Reference proteome</keyword>
<dbReference type="KEGG" id="crw:CROST_015890"/>
<reference evidence="1 2" key="1">
    <citation type="submission" date="2022-04" db="EMBL/GenBank/DDBJ databases">
        <title>Genome sequence of C. roseum typestrain.</title>
        <authorList>
            <person name="Poehlein A."/>
            <person name="Schoch T."/>
            <person name="Duerre P."/>
            <person name="Daniel R."/>
        </authorList>
    </citation>
    <scope>NUCLEOTIDE SEQUENCE [LARGE SCALE GENOMIC DNA]</scope>
    <source>
        <strain evidence="1 2">DSM 7320</strain>
    </source>
</reference>
<accession>A0A1S8LPX3</accession>